<feature type="transmembrane region" description="Helical" evidence="6">
    <location>
        <begin position="132"/>
        <end position="151"/>
    </location>
</feature>
<feature type="transmembrane region" description="Helical" evidence="6">
    <location>
        <begin position="158"/>
        <end position="180"/>
    </location>
</feature>
<dbReference type="Pfam" id="PF03706">
    <property type="entry name" value="LPG_synthase_TM"/>
    <property type="match status" value="1"/>
</dbReference>
<evidence type="ECO:0000313" key="8">
    <source>
        <dbReference type="Proteomes" id="UP001183629"/>
    </source>
</evidence>
<keyword evidence="3 6" id="KW-0812">Transmembrane</keyword>
<evidence type="ECO:0000256" key="1">
    <source>
        <dbReference type="ARBA" id="ARBA00004651"/>
    </source>
</evidence>
<feature type="transmembrane region" description="Helical" evidence="6">
    <location>
        <begin position="243"/>
        <end position="266"/>
    </location>
</feature>
<proteinExistence type="predicted"/>
<organism evidence="7 8">
    <name type="scientific">Catenuloplanes niger</name>
    <dbReference type="NCBI Taxonomy" id="587534"/>
    <lineage>
        <taxon>Bacteria</taxon>
        <taxon>Bacillati</taxon>
        <taxon>Actinomycetota</taxon>
        <taxon>Actinomycetes</taxon>
        <taxon>Micromonosporales</taxon>
        <taxon>Micromonosporaceae</taxon>
        <taxon>Catenuloplanes</taxon>
    </lineage>
</organism>
<protein>
    <submittedName>
        <fullName evidence="7">Uncharacterized membrane protein YbhN (UPF0104 family)</fullName>
    </submittedName>
</protein>
<dbReference type="PANTHER" id="PTHR39087">
    <property type="entry name" value="UPF0104 MEMBRANE PROTEIN MJ1595"/>
    <property type="match status" value="1"/>
</dbReference>
<evidence type="ECO:0000256" key="6">
    <source>
        <dbReference type="SAM" id="Phobius"/>
    </source>
</evidence>
<comment type="caution">
    <text evidence="7">The sequence shown here is derived from an EMBL/GenBank/DDBJ whole genome shotgun (WGS) entry which is preliminary data.</text>
</comment>
<keyword evidence="8" id="KW-1185">Reference proteome</keyword>
<evidence type="ECO:0000256" key="5">
    <source>
        <dbReference type="ARBA" id="ARBA00023136"/>
    </source>
</evidence>
<name>A0AAE3ZK25_9ACTN</name>
<evidence type="ECO:0000256" key="2">
    <source>
        <dbReference type="ARBA" id="ARBA00022475"/>
    </source>
</evidence>
<accession>A0AAE3ZK25</accession>
<feature type="transmembrane region" description="Helical" evidence="6">
    <location>
        <begin position="273"/>
        <end position="295"/>
    </location>
</feature>
<dbReference type="PANTHER" id="PTHR39087:SF2">
    <property type="entry name" value="UPF0104 MEMBRANE PROTEIN MJ1595"/>
    <property type="match status" value="1"/>
</dbReference>
<dbReference type="InterPro" id="IPR006311">
    <property type="entry name" value="TAT_signal"/>
</dbReference>
<keyword evidence="4 6" id="KW-1133">Transmembrane helix</keyword>
<feature type="transmembrane region" description="Helical" evidence="6">
    <location>
        <begin position="54"/>
        <end position="72"/>
    </location>
</feature>
<dbReference type="EMBL" id="JAVDYC010000001">
    <property type="protein sequence ID" value="MDR7320094.1"/>
    <property type="molecule type" value="Genomic_DNA"/>
</dbReference>
<dbReference type="PROSITE" id="PS51318">
    <property type="entry name" value="TAT"/>
    <property type="match status" value="1"/>
</dbReference>
<dbReference type="RefSeq" id="WP_310408308.1">
    <property type="nucleotide sequence ID" value="NZ_JAVDYC010000001.1"/>
</dbReference>
<evidence type="ECO:0000313" key="7">
    <source>
        <dbReference type="EMBL" id="MDR7320094.1"/>
    </source>
</evidence>
<sequence length="341" mass="35827">MERTATSRRGWLRRLGLLLAAVLVVIWAAHHLGEAGASWTAAWATISEVGWRWLLLLGTVWLLGLWVHTFVLDASLPGLTHLRALTLNLSGSAVANMLPLGGVAGTVLNLTMVRGWGHTNRDFARFVVVSKVWDVAARLLLPIVAVLLLLAAGRLHPWLPWIGVTGPAALAGGLLVAASLGRSRPLLRLVALASLAVRNIPWVRGATWTDAAGSLLDGVDRLVRRRWRPLTAGMAGYCVSEGVLLWLCLTAVGLTVPVPVLLAGLAAARALTLAAVTPGGTGLVETGAVAVLIGLGTDATGALAGVLLFRGFVFAAEIPVGGIAVLLWLATRRRSIRPTPA</sequence>
<evidence type="ECO:0000256" key="4">
    <source>
        <dbReference type="ARBA" id="ARBA00022989"/>
    </source>
</evidence>
<keyword evidence="5 6" id="KW-0472">Membrane</keyword>
<dbReference type="InterPro" id="IPR022791">
    <property type="entry name" value="L-PG_synthase/AglD"/>
</dbReference>
<comment type="subcellular location">
    <subcellularLocation>
        <location evidence="1">Cell membrane</location>
        <topology evidence="1">Multi-pass membrane protein</topology>
    </subcellularLocation>
</comment>
<feature type="transmembrane region" description="Helical" evidence="6">
    <location>
        <begin position="93"/>
        <end position="112"/>
    </location>
</feature>
<gene>
    <name evidence="7" type="ORF">J2S44_000344</name>
</gene>
<feature type="transmembrane region" description="Helical" evidence="6">
    <location>
        <begin position="307"/>
        <end position="330"/>
    </location>
</feature>
<reference evidence="7 8" key="1">
    <citation type="submission" date="2023-07" db="EMBL/GenBank/DDBJ databases">
        <title>Sequencing the genomes of 1000 actinobacteria strains.</title>
        <authorList>
            <person name="Klenk H.-P."/>
        </authorList>
    </citation>
    <scope>NUCLEOTIDE SEQUENCE [LARGE SCALE GENOMIC DNA]</scope>
    <source>
        <strain evidence="7 8">DSM 44711</strain>
    </source>
</reference>
<keyword evidence="2" id="KW-1003">Cell membrane</keyword>
<dbReference type="GO" id="GO:0005886">
    <property type="term" value="C:plasma membrane"/>
    <property type="evidence" value="ECO:0007669"/>
    <property type="project" value="UniProtKB-SubCell"/>
</dbReference>
<dbReference type="AlphaFoldDB" id="A0AAE3ZK25"/>
<evidence type="ECO:0000256" key="3">
    <source>
        <dbReference type="ARBA" id="ARBA00022692"/>
    </source>
</evidence>
<dbReference type="Proteomes" id="UP001183629">
    <property type="component" value="Unassembled WGS sequence"/>
</dbReference>